<gene>
    <name evidence="4" type="ORF">SASPL_149234</name>
</gene>
<protein>
    <recommendedName>
        <fullName evidence="3">Amine oxidase domain-containing protein</fullName>
    </recommendedName>
</protein>
<evidence type="ECO:0000259" key="3">
    <source>
        <dbReference type="Pfam" id="PF01593"/>
    </source>
</evidence>
<dbReference type="Proteomes" id="UP000298416">
    <property type="component" value="Unassembled WGS sequence"/>
</dbReference>
<organism evidence="4">
    <name type="scientific">Salvia splendens</name>
    <name type="common">Scarlet sage</name>
    <dbReference type="NCBI Taxonomy" id="180675"/>
    <lineage>
        <taxon>Eukaryota</taxon>
        <taxon>Viridiplantae</taxon>
        <taxon>Streptophyta</taxon>
        <taxon>Embryophyta</taxon>
        <taxon>Tracheophyta</taxon>
        <taxon>Spermatophyta</taxon>
        <taxon>Magnoliopsida</taxon>
        <taxon>eudicotyledons</taxon>
        <taxon>Gunneridae</taxon>
        <taxon>Pentapetalae</taxon>
        <taxon>asterids</taxon>
        <taxon>lamiids</taxon>
        <taxon>Lamiales</taxon>
        <taxon>Lamiaceae</taxon>
        <taxon>Nepetoideae</taxon>
        <taxon>Mentheae</taxon>
        <taxon>Salviinae</taxon>
        <taxon>Salvia</taxon>
        <taxon>Salvia subgen. Calosphace</taxon>
        <taxon>core Calosphace</taxon>
    </lineage>
</organism>
<evidence type="ECO:0000313" key="5">
    <source>
        <dbReference type="Proteomes" id="UP000298416"/>
    </source>
</evidence>
<name>A0A8X8WC62_SALSN</name>
<feature type="domain" description="Amine oxidase" evidence="3">
    <location>
        <begin position="20"/>
        <end position="96"/>
    </location>
</feature>
<dbReference type="InterPro" id="IPR036188">
    <property type="entry name" value="FAD/NAD-bd_sf"/>
</dbReference>
<dbReference type="Pfam" id="PF01593">
    <property type="entry name" value="Amino_oxidase"/>
    <property type="match status" value="1"/>
</dbReference>
<feature type="compositionally biased region" description="Polar residues" evidence="2">
    <location>
        <begin position="280"/>
        <end position="302"/>
    </location>
</feature>
<dbReference type="GO" id="GO:0016491">
    <property type="term" value="F:oxidoreductase activity"/>
    <property type="evidence" value="ECO:0007669"/>
    <property type="project" value="InterPro"/>
</dbReference>
<reference evidence="4" key="1">
    <citation type="submission" date="2018-01" db="EMBL/GenBank/DDBJ databases">
        <authorList>
            <person name="Mao J.F."/>
        </authorList>
    </citation>
    <scope>NUCLEOTIDE SEQUENCE</scope>
    <source>
        <strain evidence="4">Huo1</strain>
        <tissue evidence="4">Leaf</tissue>
    </source>
</reference>
<feature type="compositionally biased region" description="Polar residues" evidence="2">
    <location>
        <begin position="337"/>
        <end position="354"/>
    </location>
</feature>
<dbReference type="SUPFAM" id="SSF54373">
    <property type="entry name" value="FAD-linked reductases, C-terminal domain"/>
    <property type="match status" value="1"/>
</dbReference>
<dbReference type="InterPro" id="IPR050281">
    <property type="entry name" value="Flavin_monoamine_oxidase"/>
</dbReference>
<evidence type="ECO:0000256" key="1">
    <source>
        <dbReference type="ARBA" id="ARBA00005995"/>
    </source>
</evidence>
<dbReference type="SUPFAM" id="SSF51905">
    <property type="entry name" value="FAD/NAD(P)-binding domain"/>
    <property type="match status" value="1"/>
</dbReference>
<dbReference type="AlphaFoldDB" id="A0A8X8WC62"/>
<dbReference type="InterPro" id="IPR002937">
    <property type="entry name" value="Amino_oxidase"/>
</dbReference>
<reference evidence="4" key="2">
    <citation type="submission" date="2020-08" db="EMBL/GenBank/DDBJ databases">
        <title>Plant Genome Project.</title>
        <authorList>
            <person name="Zhang R.-G."/>
        </authorList>
    </citation>
    <scope>NUCLEOTIDE SEQUENCE</scope>
    <source>
        <strain evidence="4">Huo1</strain>
        <tissue evidence="4">Leaf</tissue>
    </source>
</reference>
<feature type="region of interest" description="Disordered" evidence="2">
    <location>
        <begin position="239"/>
        <end position="354"/>
    </location>
</feature>
<evidence type="ECO:0000256" key="2">
    <source>
        <dbReference type="SAM" id="MobiDB-lite"/>
    </source>
</evidence>
<accession>A0A8X8WC62</accession>
<dbReference type="PANTHER" id="PTHR10742:SF260">
    <property type="entry name" value="PROTEIN FLOWERING LOCUS D"/>
    <property type="match status" value="1"/>
</dbReference>
<proteinExistence type="inferred from homology"/>
<dbReference type="Gene3D" id="3.90.660.10">
    <property type="match status" value="1"/>
</dbReference>
<comment type="caution">
    <text evidence="4">The sequence shown here is derived from an EMBL/GenBank/DDBJ whole genome shotgun (WGS) entry which is preliminary data.</text>
</comment>
<sequence length="518" mass="55598">MCSSIISSLFHADIYEPQGIEVPDPIQTVCTRWGGDPLSCGSYSNVSVGASGDDYDILAESVGDGRLFFAGEATNRRYPATMHGALLSGFREAANMAQYTKVRASKIKAEKIPSQNAHTCASILADLFRQPDVEFGSFALLFSRKNADPMAILRVTFGGHRKKPDQQFSNKLLFEQLHSHFNQQQEFHVYTLLPKQQALELRELRGGDETRLNYLEKVGVKLIGRKGLGPSADSIIASVKAERSSRRRSRNRNPSLSGMPKPRVAATNPRQIRKAKIIRHNNNIFSSPSKNIESKAGSSGSLAESRILVDSNGSDTGVRAVMSNNDQPPPNSLDCVDSTSESTCTTSQNNGHNNGIATSLGLPIGSMASCSDNSLAPPDSNDVLILADEQSSTPSNFLASSLIPASSSSLETVLSVTDNLSLPHVDVLMGLPGDTSASNTQLIGCQSSEIEATAVSSNCSMAPSSSNLHIPQTQDSAMDIADSISCISNQDNIFEDILNELLPPSSTNSSTWQFTGKL</sequence>
<comment type="similarity">
    <text evidence="1">Belongs to the flavin monoamine oxidase family.</text>
</comment>
<dbReference type="PANTHER" id="PTHR10742">
    <property type="entry name" value="FLAVIN MONOAMINE OXIDASE"/>
    <property type="match status" value="1"/>
</dbReference>
<dbReference type="EMBL" id="PNBA02000019">
    <property type="protein sequence ID" value="KAG6391479.1"/>
    <property type="molecule type" value="Genomic_DNA"/>
</dbReference>
<keyword evidence="5" id="KW-1185">Reference proteome</keyword>
<evidence type="ECO:0000313" key="4">
    <source>
        <dbReference type="EMBL" id="KAG6391479.1"/>
    </source>
</evidence>
<dbReference type="Gene3D" id="3.50.50.60">
    <property type="entry name" value="FAD/NAD(P)-binding domain"/>
    <property type="match status" value="1"/>
</dbReference>